<name>A0A5E5B228_9BURK</name>
<feature type="region of interest" description="Disordered" evidence="1">
    <location>
        <begin position="1342"/>
        <end position="1372"/>
    </location>
</feature>
<accession>A0A5E5B228</accession>
<evidence type="ECO:0000313" key="3">
    <source>
        <dbReference type="Proteomes" id="UP000335538"/>
    </source>
</evidence>
<gene>
    <name evidence="2" type="ORF">PSP31121_02017</name>
</gene>
<organism evidence="2 3">
    <name type="scientific">Pandoraea sputorum</name>
    <dbReference type="NCBI Taxonomy" id="93222"/>
    <lineage>
        <taxon>Bacteria</taxon>
        <taxon>Pseudomonadati</taxon>
        <taxon>Pseudomonadota</taxon>
        <taxon>Betaproteobacteria</taxon>
        <taxon>Burkholderiales</taxon>
        <taxon>Burkholderiaceae</taxon>
        <taxon>Pandoraea</taxon>
    </lineage>
</organism>
<evidence type="ECO:0000256" key="1">
    <source>
        <dbReference type="SAM" id="MobiDB-lite"/>
    </source>
</evidence>
<feature type="compositionally biased region" description="Basic and acidic residues" evidence="1">
    <location>
        <begin position="559"/>
        <end position="568"/>
    </location>
</feature>
<dbReference type="Proteomes" id="UP000335538">
    <property type="component" value="Unassembled WGS sequence"/>
</dbReference>
<proteinExistence type="predicted"/>
<protein>
    <submittedName>
        <fullName evidence="2">Uncharacterized protein</fullName>
    </submittedName>
</protein>
<dbReference type="Gene3D" id="3.10.670.10">
    <property type="entry name" value="Secreted effector protein ssei"/>
    <property type="match status" value="1"/>
</dbReference>
<reference evidence="2 3" key="1">
    <citation type="submission" date="2019-08" db="EMBL/GenBank/DDBJ databases">
        <authorList>
            <person name="Peeters C."/>
        </authorList>
    </citation>
    <scope>NUCLEOTIDE SEQUENCE [LARGE SCALE GENOMIC DNA]</scope>
    <source>
        <strain evidence="2 3">LMG 31121</strain>
    </source>
</reference>
<feature type="region of interest" description="Disordered" evidence="1">
    <location>
        <begin position="559"/>
        <end position="580"/>
    </location>
</feature>
<sequence>MEISPLSRTQCEVRATDAPHVAASRVHRQYLAQGACMPACLDGLDWRVQVVYRNIMTSGHWGEVAAALVCELLGIDAMTATRGNAPLETSVARICDALACGMASAAATMGDWVRQFDDAWPICFDGRRFGVWCNGGPIWTPEAQRFGGLCHALCAAAWKCDVAGIEDIEIAPMLNALPMLILQNPAAAATALDAVLNHRQPLAQGGLSPVRALTLGGALLAGGACVAMAWPAAFLLAGAAEAAAVGVMLSSLPRGRDSTERIRLAGWFSIVLPELTVDQIHRLCDRLDGRDVRLDVVLLVAELKLALKDGSGRSAHEVIEQLPVSAMEQEAIARDLDARSLDRVTHGQALEAALYLLNDAGVLARSSQEISTRPYALRVEDWYEWLERLDRDSPPVLRLSDRAAPQACVAESEWRKFHTSHFASAAQETALSTDRRAARVISSPTNHTTARAWIASARAPVATTFLPTPGGSWGAVSAASFELDPMLPPTADPQDGVSDALTDAGHAVGAMTTGAALRRWRASAANHGTLLMTVGGAVVTTSLLLLAYLMGSRTEHGVDVDAQGRDVGPETSGKDPSVPEVPLALPVAQHRPDDDVSVNGAPVVQDDRPVTQADVDIRASLTPKQILTLSEWVGWHGTVGSAAEYRLYRERAVLHTKELVQHAYVAFHKERNDLGDVDWDATVEVRYQEHGFFPVSGNTGVGVKSRREFSLLQIAFGHHYYEERLSIGGSRKVLAVRASSAHGSDTFERTQELLKTVNSDAFRISLHKLDLERINVLSTSEEAIAGFSQYAKAILVNLLIKVRDVDRPSEAFWTAAPDRLQSWEMLESQLELKLLTYRGTITPGLVALTHAPSRTALILSIKQQKWFWWRKDVELREDWREFMRDHLSMRDIVEQRNALYLMESRQFSIGSVCDPGEGCVRPRPGLRKAFGGVDRFSSLVPGFWAFVESSDIERALWRAEVTRMRQNLDMQVVTPEIRGRRDWDDFRVAVLQGSMVFFPIAGGMFPAASAMVDWSFRLTYAGVTSVYISVLSERAEYATLSELESIYSNMRFGMLMLLVNQIPAAEPLAKCVRVSLGFASNAGRQILRQVKNLARAGKPMIARRRELLADLAKELRIAPLPLRQLEAPWVPLKALKTRVRVSTDIVIGSASPTPTAPAVVLHFMGTSATLVDSEDMLLRMPPGYLVAFVSIAGSSSGRIIYAGVTCGGGTILGSCTEADVQPLPYRRFDMLDLRGEHRGALSFWDTGVVECDAELFAVWVESPVDALAEIKVSEGVWERVRAEVERQRSAPNGSTPMRGTGAEDIVRMPRGNLGHASDPGLPKWDTMVSQWRACRCGGVMEASPSNDASDAAQAMTSTSALPSESPGGETGVSISTMALNHHWTPAFKTALNDIFERVEAGLLLWHFGRMPAAQRAMMSARLRGAIGVRTLSLGGIEIPGVVAMQSGQDYLLMSLTTGEVTWEGGVQVATNARLRRFLQRQVSDADAARLANVLTGDVRPAPEQRPHEIVFQPPARDFFALVDRSNAWLANQISCFGNVDPPCEPVARDHDFLYLIAAAAARCPGGEGQTIVKLVNALARPDERNYLPTEHIFRRDADSHWRETPGLPFARYLGDSIAGAAADLFVSDRPRGNTVSVEQRVSDHVARSRERYALHVMRSELADLVGFGAGDEAFGVAMSVAADELQDGRFGPALATVSSDLLPGYSGWADVRQADEPRRIASASDMRRIPPGYRLFLTSENALALDERVTGIQHEMLSLGNGTVAAWRHPGAGVRRQFAYRRLDLLSENGCLNVASAGVTLVDGTPVELWAEPGTPGVFGKMVDDAPAGGRITDIGILASLRANCVIEAQWRRNAGDVGYRFGDDTTTLMATMARILADGGVADIRYRLVASWSGPNQAFPAVSLTLTGQAPQTMLVSGESGRLVVDLFMSRPLGADVSSVEGIQSERDWLSTYRQHARGRYIQFREFADVSAIVTALREYETVPGILAHDWREGTVLISPPQWGSHHAPGWHPNRRASICPQASRV</sequence>
<feature type="compositionally biased region" description="Polar residues" evidence="1">
    <location>
        <begin position="1343"/>
        <end position="1362"/>
    </location>
</feature>
<feature type="region of interest" description="Disordered" evidence="1">
    <location>
        <begin position="2008"/>
        <end position="2027"/>
    </location>
</feature>
<evidence type="ECO:0000313" key="2">
    <source>
        <dbReference type="EMBL" id="VVE79237.1"/>
    </source>
</evidence>
<dbReference type="EMBL" id="CABPSR010000004">
    <property type="protein sequence ID" value="VVE79237.1"/>
    <property type="molecule type" value="Genomic_DNA"/>
</dbReference>